<feature type="region of interest" description="Disordered" evidence="1">
    <location>
        <begin position="599"/>
        <end position="619"/>
    </location>
</feature>
<name>A0A8H7QT03_9FUNG</name>
<feature type="region of interest" description="Disordered" evidence="1">
    <location>
        <begin position="646"/>
        <end position="689"/>
    </location>
</feature>
<protein>
    <submittedName>
        <fullName evidence="2">Uncharacterized protein</fullName>
    </submittedName>
</protein>
<evidence type="ECO:0000313" key="2">
    <source>
        <dbReference type="EMBL" id="KAG2197725.1"/>
    </source>
</evidence>
<organism evidence="2 3">
    <name type="scientific">Mucor saturninus</name>
    <dbReference type="NCBI Taxonomy" id="64648"/>
    <lineage>
        <taxon>Eukaryota</taxon>
        <taxon>Fungi</taxon>
        <taxon>Fungi incertae sedis</taxon>
        <taxon>Mucoromycota</taxon>
        <taxon>Mucoromycotina</taxon>
        <taxon>Mucoromycetes</taxon>
        <taxon>Mucorales</taxon>
        <taxon>Mucorineae</taxon>
        <taxon>Mucoraceae</taxon>
        <taxon>Mucor</taxon>
    </lineage>
</organism>
<dbReference type="InterPro" id="IPR033228">
    <property type="entry name" value="SZT2"/>
</dbReference>
<dbReference type="Proteomes" id="UP000603453">
    <property type="component" value="Unassembled WGS sequence"/>
</dbReference>
<sequence length="1074" mass="121350">DFEKVLEICDESNLDIDLTGYLNVQTLLKRRSRTSDEELASANQRFISVLGHYFEPVIISNTKWTNMYCYRPPFAKVGQKLGLSLSSGEKPSNLADVVVCAQNPLFVRLDCTLRKPKEDGTGFIETTFPLKSLPVLYEGETEDGKTYNFEPESIGTKFSPVDSADGTTATLHLVCMTLPQSEYDLPNALFSHKSSCPAENAVPHQASFLDADKTHRARLPSLSQDKQDALVETEARLTWLFTEEIMHGLLRSGPITQNVIRYIEAQLKKKNPFVDFPTTMFIPLAFVKSQKESRRMFFEELEKHNNSPYRLVRVGDCFYASDNGTNSNLVLQHDLLEEDDDESLFDGEGLNITTDNNRKKPVVDGEQGSDEFCHGLGISILEPETPENEDEITTEPTHPQLYWLLLIPQAHNVQIYFYSKMQQSVNRSEIIRVTKSMVNEVMERTNKMSLLQSLHDTRRCSKYLLAPTEDEKPASSSGDESSEDDDTFVAAGSGNNLVEILSTSGEEATFSPPKKFLPGQFSCEIVFTKRFPLHWRLSPNSAFSKLMTDTLPPFLVKNKPGMFVISHEDAVVYCFLSEVSTIVHSSTLSDIMNQSFLGTTNNNNDTEDPYYTSHPESPYGASSLVTENNEVLGTSHSRIRHASHIYNKHSPQGSITSERQQFSPKNSPSFTEAGVSTSSPATGKRHGGRQYEGRELVLEVYGVESNSYIVDGLVEMIDSRITSEITLKEVQQFLIRNPSSKLSRADIEFILPVEKEPLLQKQLCIPSLVENTVQFLKIFRKNIISGSSLHAIHSNYLPSVLKKQHDMRYSSYGNSDFNGRLMGENVNKLLSEEWSCLDLCFYYNYLNRAPGMYLPFEQKIGEGVAGICLSIINDNDLAYSRITSNCPSGIPFNENSEFNLNDLTSCLNSDFEQTDNDEKLRICIDIWSHCKLEVEHIYQYIYKSFRQSICDYIVENAVSFIPRQVVHDSGNSYQEDFKSVASLLMFALQKASEWESSTVKQISRSITLTPWYFDGIVQQLKCDLIDIHSSLEPTIARAKLSSSLIDFMSSDNSSLPNDYKLYYPGDESFNIHDY</sequence>
<comment type="caution">
    <text evidence="2">The sequence shown here is derived from an EMBL/GenBank/DDBJ whole genome shotgun (WGS) entry which is preliminary data.</text>
</comment>
<reference evidence="2" key="1">
    <citation type="submission" date="2020-12" db="EMBL/GenBank/DDBJ databases">
        <title>Metabolic potential, ecology and presence of endohyphal bacteria is reflected in genomic diversity of Mucoromycotina.</title>
        <authorList>
            <person name="Muszewska A."/>
            <person name="Okrasinska A."/>
            <person name="Steczkiewicz K."/>
            <person name="Drgas O."/>
            <person name="Orlowska M."/>
            <person name="Perlinska-Lenart U."/>
            <person name="Aleksandrzak-Piekarczyk T."/>
            <person name="Szatraj K."/>
            <person name="Zielenkiewicz U."/>
            <person name="Pilsyk S."/>
            <person name="Malc E."/>
            <person name="Mieczkowski P."/>
            <person name="Kruszewska J.S."/>
            <person name="Biernat P."/>
            <person name="Pawlowska J."/>
        </authorList>
    </citation>
    <scope>NUCLEOTIDE SEQUENCE</scope>
    <source>
        <strain evidence="2">WA0000017839</strain>
    </source>
</reference>
<feature type="region of interest" description="Disordered" evidence="1">
    <location>
        <begin position="465"/>
        <end position="488"/>
    </location>
</feature>
<dbReference type="PANTHER" id="PTHR14918">
    <property type="entry name" value="KICSTOR COMPLEX PROTEIN SZT2"/>
    <property type="match status" value="1"/>
</dbReference>
<dbReference type="AlphaFoldDB" id="A0A8H7QT03"/>
<feature type="non-terminal residue" evidence="2">
    <location>
        <position position="1"/>
    </location>
</feature>
<accession>A0A8H7QT03</accession>
<evidence type="ECO:0000313" key="3">
    <source>
        <dbReference type="Proteomes" id="UP000603453"/>
    </source>
</evidence>
<dbReference type="PANTHER" id="PTHR14918:SF3">
    <property type="entry name" value="KICSTOR COMPLEX PROTEIN SZT2"/>
    <property type="match status" value="1"/>
</dbReference>
<gene>
    <name evidence="2" type="ORF">INT47_010661</name>
</gene>
<feature type="compositionally biased region" description="Polar residues" evidence="1">
    <location>
        <begin position="649"/>
        <end position="681"/>
    </location>
</feature>
<dbReference type="EMBL" id="JAEPRD010000122">
    <property type="protein sequence ID" value="KAG2197725.1"/>
    <property type="molecule type" value="Genomic_DNA"/>
</dbReference>
<evidence type="ECO:0000256" key="1">
    <source>
        <dbReference type="SAM" id="MobiDB-lite"/>
    </source>
</evidence>
<dbReference type="GO" id="GO:0005777">
    <property type="term" value="C:peroxisome"/>
    <property type="evidence" value="ECO:0007669"/>
    <property type="project" value="InterPro"/>
</dbReference>
<proteinExistence type="predicted"/>
<dbReference type="OrthoDB" id="43547at2759"/>
<keyword evidence="3" id="KW-1185">Reference proteome</keyword>